<comment type="caution">
    <text evidence="9">The sequence shown here is derived from an EMBL/GenBank/DDBJ whole genome shotgun (WGS) entry which is preliminary data.</text>
</comment>
<evidence type="ECO:0000256" key="6">
    <source>
        <dbReference type="ARBA" id="ARBA00042203"/>
    </source>
</evidence>
<dbReference type="InterPro" id="IPR012334">
    <property type="entry name" value="Pectin_lyas_fold"/>
</dbReference>
<dbReference type="GO" id="GO:0045490">
    <property type="term" value="P:pectin catabolic process"/>
    <property type="evidence" value="ECO:0007669"/>
    <property type="project" value="TreeGrafter"/>
</dbReference>
<comment type="similarity">
    <text evidence="2">Belongs to the pectinesterase family.</text>
</comment>
<dbReference type="OrthoDB" id="2019149at2759"/>
<dbReference type="Proteomes" id="UP000886653">
    <property type="component" value="Unassembled WGS sequence"/>
</dbReference>
<dbReference type="PANTHER" id="PTHR31321:SF57">
    <property type="entry name" value="PECTINESTERASE 53-RELATED"/>
    <property type="match status" value="1"/>
</dbReference>
<feature type="chain" id="PRO_5040282118" description="pectinesterase" evidence="7">
    <location>
        <begin position="26"/>
        <end position="323"/>
    </location>
</feature>
<evidence type="ECO:0000256" key="5">
    <source>
        <dbReference type="ARBA" id="ARBA00023085"/>
    </source>
</evidence>
<dbReference type="InterPro" id="IPR011050">
    <property type="entry name" value="Pectin_lyase_fold/virulence"/>
</dbReference>
<dbReference type="EC" id="3.1.1.11" evidence="3"/>
<protein>
    <recommendedName>
        <fullName evidence="3">pectinesterase</fullName>
        <ecNumber evidence="3">3.1.1.11</ecNumber>
    </recommendedName>
    <alternativeName>
        <fullName evidence="6">Pectin methylesterase A</fullName>
    </alternativeName>
</protein>
<keyword evidence="4" id="KW-0378">Hydrolase</keyword>
<evidence type="ECO:0000256" key="1">
    <source>
        <dbReference type="ARBA" id="ARBA00005184"/>
    </source>
</evidence>
<evidence type="ECO:0000313" key="9">
    <source>
        <dbReference type="EMBL" id="KAG0142482.1"/>
    </source>
</evidence>
<dbReference type="GO" id="GO:0042545">
    <property type="term" value="P:cell wall modification"/>
    <property type="evidence" value="ECO:0007669"/>
    <property type="project" value="InterPro"/>
</dbReference>
<dbReference type="Pfam" id="PF01095">
    <property type="entry name" value="Pectinesterase"/>
    <property type="match status" value="1"/>
</dbReference>
<feature type="signal peptide" evidence="7">
    <location>
        <begin position="1"/>
        <end position="25"/>
    </location>
</feature>
<dbReference type="EMBL" id="MU167347">
    <property type="protein sequence ID" value="KAG0142482.1"/>
    <property type="molecule type" value="Genomic_DNA"/>
</dbReference>
<evidence type="ECO:0000313" key="10">
    <source>
        <dbReference type="Proteomes" id="UP000886653"/>
    </source>
</evidence>
<keyword evidence="10" id="KW-1185">Reference proteome</keyword>
<evidence type="ECO:0000256" key="7">
    <source>
        <dbReference type="SAM" id="SignalP"/>
    </source>
</evidence>
<reference evidence="9" key="1">
    <citation type="submission" date="2013-11" db="EMBL/GenBank/DDBJ databases">
        <title>Genome sequence of the fusiform rust pathogen reveals effectors for host alternation and coevolution with pine.</title>
        <authorList>
            <consortium name="DOE Joint Genome Institute"/>
            <person name="Smith K."/>
            <person name="Pendleton A."/>
            <person name="Kubisiak T."/>
            <person name="Anderson C."/>
            <person name="Salamov A."/>
            <person name="Aerts A."/>
            <person name="Riley R."/>
            <person name="Clum A."/>
            <person name="Lindquist E."/>
            <person name="Ence D."/>
            <person name="Campbell M."/>
            <person name="Kronenberg Z."/>
            <person name="Feau N."/>
            <person name="Dhillon B."/>
            <person name="Hamelin R."/>
            <person name="Burleigh J."/>
            <person name="Smith J."/>
            <person name="Yandell M."/>
            <person name="Nelson C."/>
            <person name="Grigoriev I."/>
            <person name="Davis J."/>
        </authorList>
    </citation>
    <scope>NUCLEOTIDE SEQUENCE</scope>
    <source>
        <strain evidence="9">G11</strain>
    </source>
</reference>
<dbReference type="AlphaFoldDB" id="A0A9P6NBC8"/>
<feature type="domain" description="Pectinesterase catalytic" evidence="8">
    <location>
        <begin position="45"/>
        <end position="271"/>
    </location>
</feature>
<dbReference type="SUPFAM" id="SSF51126">
    <property type="entry name" value="Pectin lyase-like"/>
    <property type="match status" value="1"/>
</dbReference>
<evidence type="ECO:0000256" key="2">
    <source>
        <dbReference type="ARBA" id="ARBA00008891"/>
    </source>
</evidence>
<proteinExistence type="inferred from homology"/>
<comment type="pathway">
    <text evidence="1">Glycan metabolism; pectin degradation; 2-dehydro-3-deoxy-D-gluconate from pectin: step 1/5.</text>
</comment>
<accession>A0A9P6NBC8</accession>
<keyword evidence="5" id="KW-0063">Aspartyl esterase</keyword>
<sequence length="323" mass="36010">MHLSRQTFRFGIAIIGLICIRQELCARLDESNLPPSTVIIEPGTNTITKAMENLNKQKIEGTVYLFLKAGEYFDNAEIKQFHHGMIIQGEGGNDKTYLNNKVTIISKKNGTADASALHIRTSNVEVYSITFINMVIGTQAVALTAQGDRHIYSQCSFRGFQDTLLTKHGRHFFNGCHFEGAIDFIWGTSQAWFSGSTIEIISKKGARQVITANGGGRHPNEKSIFVFQDTAIRDKIGVSPQSTYLGRAWGLKPNVCFQTFKPPKSLNNDGWDLNPAGEKLEGFDHTGFQEFPKVTKLGNLPNHPYTIEEILGKDFFLKENFGS</sequence>
<evidence type="ECO:0000256" key="4">
    <source>
        <dbReference type="ARBA" id="ARBA00022801"/>
    </source>
</evidence>
<evidence type="ECO:0000259" key="8">
    <source>
        <dbReference type="Pfam" id="PF01095"/>
    </source>
</evidence>
<dbReference type="Gene3D" id="2.160.20.10">
    <property type="entry name" value="Single-stranded right-handed beta-helix, Pectin lyase-like"/>
    <property type="match status" value="1"/>
</dbReference>
<name>A0A9P6NBC8_9BASI</name>
<gene>
    <name evidence="9" type="ORF">CROQUDRAFT_233282</name>
</gene>
<dbReference type="PANTHER" id="PTHR31321">
    <property type="entry name" value="ACYL-COA THIOESTER HYDROLASE YBHC-RELATED"/>
    <property type="match status" value="1"/>
</dbReference>
<dbReference type="InterPro" id="IPR000070">
    <property type="entry name" value="Pectinesterase_cat"/>
</dbReference>
<dbReference type="GO" id="GO:0030599">
    <property type="term" value="F:pectinesterase activity"/>
    <property type="evidence" value="ECO:0007669"/>
    <property type="project" value="UniProtKB-EC"/>
</dbReference>
<evidence type="ECO:0000256" key="3">
    <source>
        <dbReference type="ARBA" id="ARBA00013229"/>
    </source>
</evidence>
<keyword evidence="7" id="KW-0732">Signal</keyword>
<organism evidence="9 10">
    <name type="scientific">Cronartium quercuum f. sp. fusiforme G11</name>
    <dbReference type="NCBI Taxonomy" id="708437"/>
    <lineage>
        <taxon>Eukaryota</taxon>
        <taxon>Fungi</taxon>
        <taxon>Dikarya</taxon>
        <taxon>Basidiomycota</taxon>
        <taxon>Pucciniomycotina</taxon>
        <taxon>Pucciniomycetes</taxon>
        <taxon>Pucciniales</taxon>
        <taxon>Coleosporiaceae</taxon>
        <taxon>Cronartium</taxon>
    </lineage>
</organism>